<gene>
    <name evidence="2" type="ORF">C4D60_Mb07t27480</name>
</gene>
<evidence type="ECO:0000256" key="1">
    <source>
        <dbReference type="SAM" id="MobiDB-lite"/>
    </source>
</evidence>
<organism evidence="2 3">
    <name type="scientific">Musa balbisiana</name>
    <name type="common">Banana</name>
    <dbReference type="NCBI Taxonomy" id="52838"/>
    <lineage>
        <taxon>Eukaryota</taxon>
        <taxon>Viridiplantae</taxon>
        <taxon>Streptophyta</taxon>
        <taxon>Embryophyta</taxon>
        <taxon>Tracheophyta</taxon>
        <taxon>Spermatophyta</taxon>
        <taxon>Magnoliopsida</taxon>
        <taxon>Liliopsida</taxon>
        <taxon>Zingiberales</taxon>
        <taxon>Musaceae</taxon>
        <taxon>Musa</taxon>
    </lineage>
</organism>
<proteinExistence type="predicted"/>
<protein>
    <submittedName>
        <fullName evidence="2">Uncharacterized protein</fullName>
    </submittedName>
</protein>
<sequence length="117" mass="13042">MVRVPAAHVASRSSARACQDFKVLLHDLAPLLREKKGRTTIERHLTRPFSKPHLNSAHGLASENPKSLSAKYERCNSFNIKKLGFTPTHEKLLEQGGICKTKKPCHIKDLESDSGQT</sequence>
<dbReference type="Proteomes" id="UP000317650">
    <property type="component" value="Chromosome 7"/>
</dbReference>
<keyword evidence="3" id="KW-1185">Reference proteome</keyword>
<comment type="caution">
    <text evidence="2">The sequence shown here is derived from an EMBL/GenBank/DDBJ whole genome shotgun (WGS) entry which is preliminary data.</text>
</comment>
<reference evidence="2 3" key="1">
    <citation type="journal article" date="2019" name="Nat. Plants">
        <title>Genome sequencing of Musa balbisiana reveals subgenome evolution and function divergence in polyploid bananas.</title>
        <authorList>
            <person name="Yao X."/>
        </authorList>
    </citation>
    <scope>NUCLEOTIDE SEQUENCE [LARGE SCALE GENOMIC DNA]</scope>
    <source>
        <strain evidence="3">cv. DH-PKW</strain>
        <tissue evidence="2">Leaves</tissue>
    </source>
</reference>
<accession>A0A4S8JIF0</accession>
<dbReference type="AlphaFoldDB" id="A0A4S8JIF0"/>
<feature type="region of interest" description="Disordered" evidence="1">
    <location>
        <begin position="46"/>
        <end position="65"/>
    </location>
</feature>
<name>A0A4S8JIF0_MUSBA</name>
<dbReference type="EMBL" id="PYDT01000005">
    <property type="protein sequence ID" value="THU61838.1"/>
    <property type="molecule type" value="Genomic_DNA"/>
</dbReference>
<evidence type="ECO:0000313" key="3">
    <source>
        <dbReference type="Proteomes" id="UP000317650"/>
    </source>
</evidence>
<evidence type="ECO:0000313" key="2">
    <source>
        <dbReference type="EMBL" id="THU61838.1"/>
    </source>
</evidence>